<protein>
    <submittedName>
        <fullName evidence="7">Rh-like protein/ammonium transporter</fullName>
    </submittedName>
</protein>
<proteinExistence type="predicted"/>
<accession>A0A1E7FFB0</accession>
<evidence type="ECO:0000256" key="5">
    <source>
        <dbReference type="SAM" id="Phobius"/>
    </source>
</evidence>
<keyword evidence="2 5" id="KW-0812">Transmembrane</keyword>
<organism evidence="7 8">
    <name type="scientific">Fragilariopsis cylindrus CCMP1102</name>
    <dbReference type="NCBI Taxonomy" id="635003"/>
    <lineage>
        <taxon>Eukaryota</taxon>
        <taxon>Sar</taxon>
        <taxon>Stramenopiles</taxon>
        <taxon>Ochrophyta</taxon>
        <taxon>Bacillariophyta</taxon>
        <taxon>Bacillariophyceae</taxon>
        <taxon>Bacillariophycidae</taxon>
        <taxon>Bacillariales</taxon>
        <taxon>Bacillariaceae</taxon>
        <taxon>Fragilariopsis</taxon>
    </lineage>
</organism>
<gene>
    <name evidence="7" type="ORF">FRACYDRAFT_239455</name>
</gene>
<feature type="transmembrane region" description="Helical" evidence="5">
    <location>
        <begin position="133"/>
        <end position="154"/>
    </location>
</feature>
<reference evidence="7 8" key="1">
    <citation type="submission" date="2016-09" db="EMBL/GenBank/DDBJ databases">
        <title>Extensive genetic diversity and differential bi-allelic expression allows diatom success in the polar Southern Ocean.</title>
        <authorList>
            <consortium name="DOE Joint Genome Institute"/>
            <person name="Mock T."/>
            <person name="Otillar R.P."/>
            <person name="Strauss J."/>
            <person name="Dupont C."/>
            <person name="Frickenhaus S."/>
            <person name="Maumus F."/>
            <person name="Mcmullan M."/>
            <person name="Sanges R."/>
            <person name="Schmutz J."/>
            <person name="Toseland A."/>
            <person name="Valas R."/>
            <person name="Veluchamy A."/>
            <person name="Ward B.J."/>
            <person name="Allen A."/>
            <person name="Barry K."/>
            <person name="Falciatore A."/>
            <person name="Ferrante M."/>
            <person name="Fortunato A.E."/>
            <person name="Gloeckner G."/>
            <person name="Gruber A."/>
            <person name="Hipkin R."/>
            <person name="Janech M."/>
            <person name="Kroth P."/>
            <person name="Leese F."/>
            <person name="Lindquist E."/>
            <person name="Lyon B.R."/>
            <person name="Martin J."/>
            <person name="Mayer C."/>
            <person name="Parker M."/>
            <person name="Quesneville H."/>
            <person name="Raymond J."/>
            <person name="Uhlig C."/>
            <person name="Valentin K.U."/>
            <person name="Worden A.Z."/>
            <person name="Armbrust E.V."/>
            <person name="Bowler C."/>
            <person name="Green B."/>
            <person name="Moulton V."/>
            <person name="Van Oosterhout C."/>
            <person name="Grigoriev I."/>
        </authorList>
    </citation>
    <scope>NUCLEOTIDE SEQUENCE [LARGE SCALE GENOMIC DNA]</scope>
    <source>
        <strain evidence="7 8">CCMP1102</strain>
    </source>
</reference>
<feature type="transmembrane region" description="Helical" evidence="5">
    <location>
        <begin position="174"/>
        <end position="197"/>
    </location>
</feature>
<evidence type="ECO:0000256" key="1">
    <source>
        <dbReference type="ARBA" id="ARBA00004141"/>
    </source>
</evidence>
<dbReference type="InterPro" id="IPR024041">
    <property type="entry name" value="NH4_transpt_AmtB-like_dom"/>
</dbReference>
<evidence type="ECO:0000313" key="8">
    <source>
        <dbReference type="Proteomes" id="UP000095751"/>
    </source>
</evidence>
<evidence type="ECO:0000313" key="7">
    <source>
        <dbReference type="EMBL" id="OEU16861.1"/>
    </source>
</evidence>
<evidence type="ECO:0000256" key="3">
    <source>
        <dbReference type="ARBA" id="ARBA00022989"/>
    </source>
</evidence>
<evidence type="ECO:0000259" key="6">
    <source>
        <dbReference type="Pfam" id="PF00909"/>
    </source>
</evidence>
<dbReference type="GO" id="GO:0005886">
    <property type="term" value="C:plasma membrane"/>
    <property type="evidence" value="ECO:0007669"/>
    <property type="project" value="TreeGrafter"/>
</dbReference>
<name>A0A1E7FFB0_9STRA</name>
<keyword evidence="3 5" id="KW-1133">Transmembrane helix</keyword>
<keyword evidence="4 5" id="KW-0472">Membrane</keyword>
<dbReference type="Gene3D" id="1.10.3430.10">
    <property type="entry name" value="Ammonium transporter AmtB like domains"/>
    <property type="match status" value="1"/>
</dbReference>
<dbReference type="SUPFAM" id="SSF111352">
    <property type="entry name" value="Ammonium transporter"/>
    <property type="match status" value="1"/>
</dbReference>
<feature type="transmembrane region" description="Helical" evidence="5">
    <location>
        <begin position="50"/>
        <end position="68"/>
    </location>
</feature>
<dbReference type="InParanoid" id="A0A1E7FFB0"/>
<comment type="subcellular location">
    <subcellularLocation>
        <location evidence="1">Membrane</location>
        <topology evidence="1">Multi-pass membrane protein</topology>
    </subcellularLocation>
</comment>
<dbReference type="PANTHER" id="PTHR11730:SF60">
    <property type="entry name" value="RH50, ISOFORM D"/>
    <property type="match status" value="1"/>
</dbReference>
<dbReference type="InterPro" id="IPR029020">
    <property type="entry name" value="Ammonium/urea_transptr"/>
</dbReference>
<dbReference type="Proteomes" id="UP000095751">
    <property type="component" value="Unassembled WGS sequence"/>
</dbReference>
<dbReference type="GO" id="GO:0008519">
    <property type="term" value="F:ammonium channel activity"/>
    <property type="evidence" value="ECO:0007669"/>
    <property type="project" value="InterPro"/>
</dbReference>
<feature type="domain" description="Ammonium transporter AmtB-like" evidence="6">
    <location>
        <begin position="28"/>
        <end position="193"/>
    </location>
</feature>
<dbReference type="PANTHER" id="PTHR11730">
    <property type="entry name" value="AMMONIUM TRANSPORTER"/>
    <property type="match status" value="1"/>
</dbReference>
<feature type="transmembrane region" description="Helical" evidence="5">
    <location>
        <begin position="103"/>
        <end position="121"/>
    </location>
</feature>
<keyword evidence="8" id="KW-1185">Reference proteome</keyword>
<evidence type="ECO:0000256" key="2">
    <source>
        <dbReference type="ARBA" id="ARBA00022692"/>
    </source>
</evidence>
<dbReference type="AlphaFoldDB" id="A0A1E7FFB0"/>
<sequence>MAILIDSEFAAAPKDVGAEASMMPDKISDIMALIGTTIVWLGELNNEQHYVINTILSLMACTTVTIYISQKFNHGKFDPVHIANSTLAGGVAIGSAARLNIGLGYAVVTGVLAGTAIIYWLQSKFDIFDTCGVGNLHGYPSLVGALLSVASIALDSEADFLRDSMGSQMLRQLGGILSTFVINIVPGYGTGLFISAFKGGATLTFKDSVWWHLDY</sequence>
<dbReference type="EMBL" id="KV784358">
    <property type="protein sequence ID" value="OEU16861.1"/>
    <property type="molecule type" value="Genomic_DNA"/>
</dbReference>
<dbReference type="OrthoDB" id="38982at2759"/>
<dbReference type="KEGG" id="fcy:FRACYDRAFT_239455"/>
<dbReference type="GO" id="GO:0097272">
    <property type="term" value="P:ammonium homeostasis"/>
    <property type="evidence" value="ECO:0007669"/>
    <property type="project" value="TreeGrafter"/>
</dbReference>
<dbReference type="Pfam" id="PF00909">
    <property type="entry name" value="Ammonium_transp"/>
    <property type="match status" value="1"/>
</dbReference>
<evidence type="ECO:0000256" key="4">
    <source>
        <dbReference type="ARBA" id="ARBA00023136"/>
    </source>
</evidence>